<reference evidence="5" key="1">
    <citation type="submission" date="2023-07" db="EMBL/GenBank/DDBJ databases">
        <title>Mucosal microbiota of week-old chicken and adult hens.</title>
        <authorList>
            <person name="Volf J."/>
            <person name="Karasova D."/>
            <person name="Crhanova M."/>
            <person name="Faldynova M."/>
            <person name="Prikrylova H."/>
            <person name="Zeman M."/>
            <person name="Babak V."/>
            <person name="Rajova J."/>
            <person name="Rychlik I."/>
        </authorList>
    </citation>
    <scope>NUCLEOTIDE SEQUENCE</scope>
    <source>
        <strain evidence="5">ET902</strain>
    </source>
</reference>
<organism evidence="5 6">
    <name type="scientific">Brachyspira innocens</name>
    <dbReference type="NCBI Taxonomy" id="13264"/>
    <lineage>
        <taxon>Bacteria</taxon>
        <taxon>Pseudomonadati</taxon>
        <taxon>Spirochaetota</taxon>
        <taxon>Spirochaetia</taxon>
        <taxon>Brachyspirales</taxon>
        <taxon>Brachyspiraceae</taxon>
        <taxon>Brachyspira</taxon>
    </lineage>
</organism>
<keyword evidence="1" id="KW-0813">Transport</keyword>
<dbReference type="InterPro" id="IPR017911">
    <property type="entry name" value="MacB-like_ATP-bd"/>
</dbReference>
<keyword evidence="6" id="KW-1185">Reference proteome</keyword>
<dbReference type="Gene3D" id="3.40.50.300">
    <property type="entry name" value="P-loop containing nucleotide triphosphate hydrolases"/>
    <property type="match status" value="1"/>
</dbReference>
<dbReference type="SUPFAM" id="SSF52540">
    <property type="entry name" value="P-loop containing nucleoside triphosphate hydrolases"/>
    <property type="match status" value="1"/>
</dbReference>
<keyword evidence="3 5" id="KW-0067">ATP-binding</keyword>
<keyword evidence="2" id="KW-0547">Nucleotide-binding</keyword>
<name>A0ABT8YWU0_9SPIR</name>
<dbReference type="EMBL" id="JAUPBM010000060">
    <property type="protein sequence ID" value="MDO7020323.1"/>
    <property type="molecule type" value="Genomic_DNA"/>
</dbReference>
<sequence>MIRCENISKIYKTKDYNIAANKNISLEIKDGEIVWVAGVSGAGKSTLLHILSSIDIPTEGAVYWNDKEVSRLSDRERSSFRLLNIGLILQSLELLKTQSVFDNVALPLKFLNESSSNINKKVNEILKNLKIDNLKKKKPEQLSGGQKQRVAIARALVSEAPYIFGDEISANLDTDTSKFIYEYIRDTIKRRNGIGFFISHDELIENYADTKYIMRDGEVTLNIY</sequence>
<gene>
    <name evidence="5" type="ORF">Q5M86_06010</name>
</gene>
<dbReference type="InterPro" id="IPR015854">
    <property type="entry name" value="ABC_transpr_LolD-like"/>
</dbReference>
<evidence type="ECO:0000313" key="5">
    <source>
        <dbReference type="EMBL" id="MDO7020323.1"/>
    </source>
</evidence>
<accession>A0ABT8YWU0</accession>
<proteinExistence type="predicted"/>
<evidence type="ECO:0000256" key="1">
    <source>
        <dbReference type="ARBA" id="ARBA00022448"/>
    </source>
</evidence>
<dbReference type="PROSITE" id="PS00211">
    <property type="entry name" value="ABC_TRANSPORTER_1"/>
    <property type="match status" value="1"/>
</dbReference>
<dbReference type="PROSITE" id="PS50893">
    <property type="entry name" value="ABC_TRANSPORTER_2"/>
    <property type="match status" value="1"/>
</dbReference>
<dbReference type="CDD" id="cd03255">
    <property type="entry name" value="ABC_MJ0796_LolCDE_FtsE"/>
    <property type="match status" value="1"/>
</dbReference>
<dbReference type="InterPro" id="IPR003593">
    <property type="entry name" value="AAA+_ATPase"/>
</dbReference>
<evidence type="ECO:0000259" key="4">
    <source>
        <dbReference type="PROSITE" id="PS50893"/>
    </source>
</evidence>
<dbReference type="InterPro" id="IPR017871">
    <property type="entry name" value="ABC_transporter-like_CS"/>
</dbReference>
<dbReference type="InterPro" id="IPR027417">
    <property type="entry name" value="P-loop_NTPase"/>
</dbReference>
<evidence type="ECO:0000256" key="3">
    <source>
        <dbReference type="ARBA" id="ARBA00022840"/>
    </source>
</evidence>
<feature type="domain" description="ABC transporter" evidence="4">
    <location>
        <begin position="2"/>
        <end position="223"/>
    </location>
</feature>
<dbReference type="PANTHER" id="PTHR24220:SF86">
    <property type="entry name" value="ABC TRANSPORTER ABCH.1"/>
    <property type="match status" value="1"/>
</dbReference>
<dbReference type="RefSeq" id="WP_304385616.1">
    <property type="nucleotide sequence ID" value="NZ_JAUPBL010000065.1"/>
</dbReference>
<dbReference type="InterPro" id="IPR003439">
    <property type="entry name" value="ABC_transporter-like_ATP-bd"/>
</dbReference>
<protein>
    <submittedName>
        <fullName evidence="5">ABC transporter ATP-binding protein</fullName>
    </submittedName>
</protein>
<dbReference type="Pfam" id="PF00005">
    <property type="entry name" value="ABC_tran"/>
    <property type="match status" value="1"/>
</dbReference>
<dbReference type="Proteomes" id="UP001175147">
    <property type="component" value="Unassembled WGS sequence"/>
</dbReference>
<evidence type="ECO:0000256" key="2">
    <source>
        <dbReference type="ARBA" id="ARBA00022741"/>
    </source>
</evidence>
<dbReference type="PANTHER" id="PTHR24220">
    <property type="entry name" value="IMPORT ATP-BINDING PROTEIN"/>
    <property type="match status" value="1"/>
</dbReference>
<dbReference type="GO" id="GO:0005524">
    <property type="term" value="F:ATP binding"/>
    <property type="evidence" value="ECO:0007669"/>
    <property type="project" value="UniProtKB-KW"/>
</dbReference>
<dbReference type="SMART" id="SM00382">
    <property type="entry name" value="AAA"/>
    <property type="match status" value="1"/>
</dbReference>
<evidence type="ECO:0000313" key="6">
    <source>
        <dbReference type="Proteomes" id="UP001175147"/>
    </source>
</evidence>
<comment type="caution">
    <text evidence="5">The sequence shown here is derived from an EMBL/GenBank/DDBJ whole genome shotgun (WGS) entry which is preliminary data.</text>
</comment>